<organism evidence="2 3">
    <name type="scientific">Epicoccum nigrum</name>
    <name type="common">Soil fungus</name>
    <name type="synonym">Epicoccum purpurascens</name>
    <dbReference type="NCBI Taxonomy" id="105696"/>
    <lineage>
        <taxon>Eukaryota</taxon>
        <taxon>Fungi</taxon>
        <taxon>Dikarya</taxon>
        <taxon>Ascomycota</taxon>
        <taxon>Pezizomycotina</taxon>
        <taxon>Dothideomycetes</taxon>
        <taxon>Pleosporomycetidae</taxon>
        <taxon>Pleosporales</taxon>
        <taxon>Pleosporineae</taxon>
        <taxon>Didymellaceae</taxon>
        <taxon>Epicoccum</taxon>
    </lineage>
</organism>
<reference evidence="2 3" key="1">
    <citation type="journal article" date="2017" name="Genome Announc.">
        <title>Genome sequence of the saprophytic ascomycete Epicoccum nigrum ICMP 19927 strain isolated from New Zealand.</title>
        <authorList>
            <person name="Fokin M."/>
            <person name="Fleetwood D."/>
            <person name="Weir B.S."/>
            <person name="Villas-Boas S.G."/>
        </authorList>
    </citation>
    <scope>NUCLEOTIDE SEQUENCE [LARGE SCALE GENOMIC DNA]</scope>
    <source>
        <strain evidence="2 3">ICMP 19927</strain>
    </source>
</reference>
<evidence type="ECO:0000313" key="2">
    <source>
        <dbReference type="EMBL" id="OSS44609.1"/>
    </source>
</evidence>
<evidence type="ECO:0000256" key="1">
    <source>
        <dbReference type="SAM" id="MobiDB-lite"/>
    </source>
</evidence>
<feature type="region of interest" description="Disordered" evidence="1">
    <location>
        <begin position="1"/>
        <end position="207"/>
    </location>
</feature>
<feature type="compositionally biased region" description="Gly residues" evidence="1">
    <location>
        <begin position="249"/>
        <end position="262"/>
    </location>
</feature>
<accession>A0A1Y2LLX6</accession>
<dbReference type="EMBL" id="KZ107856">
    <property type="protein sequence ID" value="OSS44609.1"/>
    <property type="molecule type" value="Genomic_DNA"/>
</dbReference>
<dbReference type="AlphaFoldDB" id="A0A1Y2LLX6"/>
<proteinExistence type="predicted"/>
<name>A0A1Y2LLX6_EPING</name>
<sequence length="292" mass="31044">MLSGTINPYPEQTSNAQQQANPNANQAPGGRGRGSGRTNPAHTHALPQKRHQRNTRSEDLNILSHAQGQLRSHLEPEPSQPHAPPYREQDPALSHARQQPQQQQPQQQQQQHHGEPWKGPRHPYAWPPQPLHQDHQHLDRPRPRSAHAATAAAPPPPAAAASPHRRDPPPASPSPPGTQTHPHPSALHLDTTYTASSDPIDEDTVVQSIETDPALFACPSCASPAARGASSHGCGLFCAGPLDEEQRAKGGGSGSGSLGGRGESWVRRAGLKRESGEGGVGEGDGKRGRVGA</sequence>
<dbReference type="InParanoid" id="A0A1Y2LLX6"/>
<feature type="region of interest" description="Disordered" evidence="1">
    <location>
        <begin position="243"/>
        <end position="292"/>
    </location>
</feature>
<feature type="compositionally biased region" description="Low complexity" evidence="1">
    <location>
        <begin position="15"/>
        <end position="28"/>
    </location>
</feature>
<feature type="compositionally biased region" description="Basic and acidic residues" evidence="1">
    <location>
        <begin position="283"/>
        <end position="292"/>
    </location>
</feature>
<feature type="compositionally biased region" description="Polar residues" evidence="1">
    <location>
        <begin position="1"/>
        <end position="14"/>
    </location>
</feature>
<dbReference type="Proteomes" id="UP000193240">
    <property type="component" value="Unassembled WGS sequence"/>
</dbReference>
<evidence type="ECO:0000313" key="3">
    <source>
        <dbReference type="Proteomes" id="UP000193240"/>
    </source>
</evidence>
<keyword evidence="3" id="KW-1185">Reference proteome</keyword>
<protein>
    <submittedName>
        <fullName evidence="2">Uncharacterized protein</fullName>
    </submittedName>
</protein>
<feature type="compositionally biased region" description="Low complexity" evidence="1">
    <location>
        <begin position="98"/>
        <end position="111"/>
    </location>
</feature>
<feature type="compositionally biased region" description="Basic and acidic residues" evidence="1">
    <location>
        <begin position="132"/>
        <end position="142"/>
    </location>
</feature>
<gene>
    <name evidence="2" type="ORF">B5807_10469</name>
</gene>